<evidence type="ECO:0000313" key="4">
    <source>
        <dbReference type="EMBL" id="MDP2499357.1"/>
    </source>
</evidence>
<dbReference type="InterPro" id="IPR051470">
    <property type="entry name" value="Thiol:disulfide_interchange"/>
</dbReference>
<reference evidence="6 7" key="1">
    <citation type="submission" date="2017-11" db="EMBL/GenBank/DDBJ databases">
        <title>Population delineation of vibrios coincides with oyster pathogenicity.</title>
        <authorList>
            <person name="Bruto M."/>
            <person name="Labreuche Y."/>
            <person name="James A."/>
            <person name="Piel D."/>
            <person name="Chenivesse S."/>
            <person name="Petton B."/>
            <person name="Polz M.F."/>
            <person name="Le Roux F."/>
        </authorList>
    </citation>
    <scope>NUCLEOTIDE SEQUENCE [LARGE SCALE GENOMIC DNA]</scope>
    <source>
        <strain evidence="6 7">FF_144</strain>
    </source>
</reference>
<evidence type="ECO:0000256" key="2">
    <source>
        <dbReference type="SAM" id="SignalP"/>
    </source>
</evidence>
<dbReference type="InterPro" id="IPR013766">
    <property type="entry name" value="Thioredoxin_domain"/>
</dbReference>
<dbReference type="CDD" id="cd03023">
    <property type="entry name" value="DsbA_Com1_like"/>
    <property type="match status" value="1"/>
</dbReference>
<dbReference type="EMBL" id="PIFK01000024">
    <property type="protein sequence ID" value="PTP33808.1"/>
    <property type="molecule type" value="Genomic_DNA"/>
</dbReference>
<dbReference type="Proteomes" id="UP001569200">
    <property type="component" value="Unassembled WGS sequence"/>
</dbReference>
<dbReference type="PROSITE" id="PS00194">
    <property type="entry name" value="THIOREDOXIN_1"/>
    <property type="match status" value="1"/>
</dbReference>
<gene>
    <name evidence="5" type="ORF">ACED33_21635</name>
    <name evidence="6" type="ORF">CWO07_13290</name>
    <name evidence="4" type="ORF">Q8W42_01445</name>
</gene>
<dbReference type="InterPro" id="IPR017937">
    <property type="entry name" value="Thioredoxin_CS"/>
</dbReference>
<keyword evidence="6" id="KW-0413">Isomerase</keyword>
<dbReference type="PANTHER" id="PTHR35272:SF3">
    <property type="entry name" value="THIOL:DISULFIDE INTERCHANGE PROTEIN DSBC"/>
    <property type="match status" value="1"/>
</dbReference>
<proteinExistence type="predicted"/>
<evidence type="ECO:0000259" key="3">
    <source>
        <dbReference type="PROSITE" id="PS51352"/>
    </source>
</evidence>
<name>A0A0P6ZMK2_VIBSP</name>
<dbReference type="PANTHER" id="PTHR35272">
    <property type="entry name" value="THIOL:DISULFIDE INTERCHANGE PROTEIN DSBC-RELATED"/>
    <property type="match status" value="1"/>
</dbReference>
<accession>A0A0P6ZMK2</accession>
<dbReference type="RefSeq" id="WP_017077412.1">
    <property type="nucleotide sequence ID" value="NZ_CAWMQV010000130.1"/>
</dbReference>
<keyword evidence="8" id="KW-1185">Reference proteome</keyword>
<dbReference type="Proteomes" id="UP000244197">
    <property type="component" value="Unassembled WGS sequence"/>
</dbReference>
<feature type="signal peptide" evidence="2">
    <location>
        <begin position="1"/>
        <end position="21"/>
    </location>
</feature>
<evidence type="ECO:0000313" key="5">
    <source>
        <dbReference type="EMBL" id="MEZ8183284.1"/>
    </source>
</evidence>
<dbReference type="AlphaFoldDB" id="A0A0P6ZMK2"/>
<protein>
    <submittedName>
        <fullName evidence="4">DsbA family protein</fullName>
    </submittedName>
    <submittedName>
        <fullName evidence="6">Protein-disulfide isomerase</fullName>
    </submittedName>
</protein>
<reference evidence="5 8" key="3">
    <citation type="submission" date="2024-06" db="EMBL/GenBank/DDBJ databases">
        <authorList>
            <person name="Steensen K."/>
            <person name="Seneca J."/>
            <person name="Bartlau N."/>
            <person name="Yu A.X."/>
            <person name="Polz M.F."/>
        </authorList>
    </citation>
    <scope>NUCLEOTIDE SEQUENCE [LARGE SCALE GENOMIC DNA]</scope>
    <source>
        <strain evidence="5 8">1F145</strain>
    </source>
</reference>
<evidence type="ECO:0000313" key="8">
    <source>
        <dbReference type="Proteomes" id="UP001569200"/>
    </source>
</evidence>
<dbReference type="InterPro" id="IPR036249">
    <property type="entry name" value="Thioredoxin-like_sf"/>
</dbReference>
<organism evidence="6 7">
    <name type="scientific">Vibrio splendidus</name>
    <dbReference type="NCBI Taxonomy" id="29497"/>
    <lineage>
        <taxon>Bacteria</taxon>
        <taxon>Pseudomonadati</taxon>
        <taxon>Pseudomonadota</taxon>
        <taxon>Gammaproteobacteria</taxon>
        <taxon>Vibrionales</taxon>
        <taxon>Vibrionaceae</taxon>
        <taxon>Vibrio</taxon>
    </lineage>
</organism>
<evidence type="ECO:0000313" key="7">
    <source>
        <dbReference type="Proteomes" id="UP000244197"/>
    </source>
</evidence>
<dbReference type="PROSITE" id="PS51352">
    <property type="entry name" value="THIOREDOXIN_2"/>
    <property type="match status" value="1"/>
</dbReference>
<dbReference type="InterPro" id="IPR012336">
    <property type="entry name" value="Thioredoxin-like_fold"/>
</dbReference>
<dbReference type="Gene3D" id="3.40.30.10">
    <property type="entry name" value="Glutaredoxin"/>
    <property type="match status" value="1"/>
</dbReference>
<evidence type="ECO:0000313" key="6">
    <source>
        <dbReference type="EMBL" id="PTP33808.1"/>
    </source>
</evidence>
<reference evidence="4" key="2">
    <citation type="submission" date="2023-07" db="EMBL/GenBank/DDBJ databases">
        <title>Genome content predicts the carbon catabolic preferences of heterotrophic bacteria.</title>
        <authorList>
            <person name="Gralka M."/>
        </authorList>
    </citation>
    <scope>NUCLEOTIDE SEQUENCE</scope>
    <source>
        <strain evidence="4">6E02</strain>
    </source>
</reference>
<dbReference type="Pfam" id="PF13462">
    <property type="entry name" value="Thioredoxin_4"/>
    <property type="match status" value="1"/>
</dbReference>
<dbReference type="GeneID" id="72399719"/>
<keyword evidence="1" id="KW-0676">Redox-active center</keyword>
<evidence type="ECO:0000256" key="1">
    <source>
        <dbReference type="ARBA" id="ARBA00023284"/>
    </source>
</evidence>
<feature type="domain" description="Thioredoxin" evidence="3">
    <location>
        <begin position="14"/>
        <end position="239"/>
    </location>
</feature>
<dbReference type="EMBL" id="JAUYVL010000001">
    <property type="protein sequence ID" value="MDP2499357.1"/>
    <property type="molecule type" value="Genomic_DNA"/>
</dbReference>
<dbReference type="Proteomes" id="UP001177935">
    <property type="component" value="Unassembled WGS sequence"/>
</dbReference>
<dbReference type="EMBL" id="JBGOOW010000039">
    <property type="protein sequence ID" value="MEZ8183284.1"/>
    <property type="molecule type" value="Genomic_DNA"/>
</dbReference>
<accession>A0A1C3IQ96</accession>
<feature type="chain" id="PRO_5015043738" evidence="2">
    <location>
        <begin position="22"/>
        <end position="239"/>
    </location>
</feature>
<dbReference type="SUPFAM" id="SSF52833">
    <property type="entry name" value="Thioredoxin-like"/>
    <property type="match status" value="1"/>
</dbReference>
<dbReference type="GO" id="GO:0015036">
    <property type="term" value="F:disulfide oxidoreductase activity"/>
    <property type="evidence" value="ECO:0007669"/>
    <property type="project" value="UniProtKB-ARBA"/>
</dbReference>
<dbReference type="GO" id="GO:0016853">
    <property type="term" value="F:isomerase activity"/>
    <property type="evidence" value="ECO:0007669"/>
    <property type="project" value="UniProtKB-KW"/>
</dbReference>
<sequence>MKKHLISTLILGSLMSTTAFAELSTEQTQQLEEINQFLKENPSTISGLHTSLEQYVAGQEQSKKAQAGSHDWLYNNDAHPITGNPDGKSVIINFTDYNCPYCKRLEKGLVQLASENSDIKVINVYLSFKQQQVAGLDTNAALYAMKVWKDNPEAFPEVDRLLMAKSGIHSKSSLEAVAKKTGTEAELKTTQEQNQVLTTNHQTFSALGLTGTPTMMMNGNVLPGYVPYDRLKDIVDDAF</sequence>
<comment type="caution">
    <text evidence="6">The sequence shown here is derived from an EMBL/GenBank/DDBJ whole genome shotgun (WGS) entry which is preliminary data.</text>
</comment>
<keyword evidence="2" id="KW-0732">Signal</keyword>